<dbReference type="SUPFAM" id="SSF53756">
    <property type="entry name" value="UDP-Glycosyltransferase/glycogen phosphorylase"/>
    <property type="match status" value="1"/>
</dbReference>
<sequence>MPKAELVFIPSPGRGHLQAAFQLATLLVDRDPRLSVTVLVIAPFSALKSHRESPANSSRIRFVDVPPSGFSPSSEMAKSPFSVLQSFISSHRENVMKEVEKLRVVGSGTHYKLAGFVVDMFCAAMIDVAEAFSVPAYVFFTSGASFLGLMIQLHRLIWEQKLDLMEIKNAVEKDSVPSYETPFPARVLPKGTFWLPDGPKFYGLTEDFKRARGILINTFLELETHGINSLSGEQKFPPVYPIGPLIYLENDDKNPEFLEIMNWLDEQPDSSVVFLCFGSMGSFDGDQVKEIAAGLERSGHRFLWSLRKPPAAGTFSKPGEYENYDEILPEGFLQRSAEIGKVIGWAPQVAVLSHRAVGGFVSHCGWNSILESLWFGVPIAAWPMYAEQQTNAFQLLKDLEVAVEIKMDYYKNFYDSGDESGIVKADEIDGGIRKLMDSGNHRLRAVVKAMKEKFRAALSENGSSSNYIRSFLEDSIS</sequence>
<dbReference type="InterPro" id="IPR050481">
    <property type="entry name" value="UDP-glycosyltransf_plant"/>
</dbReference>
<keyword evidence="3" id="KW-0328">Glycosyltransferase</keyword>
<name>S8C816_9LAMI</name>
<dbReference type="PANTHER" id="PTHR48048:SF45">
    <property type="entry name" value="GLYCOSYLTRANSFERASE"/>
    <property type="match status" value="1"/>
</dbReference>
<dbReference type="EMBL" id="AUSU01005827">
    <property type="protein sequence ID" value="EPS62890.1"/>
    <property type="molecule type" value="Genomic_DNA"/>
</dbReference>
<dbReference type="EC" id="2.4.1.-" evidence="4"/>
<dbReference type="GO" id="GO:0035251">
    <property type="term" value="F:UDP-glucosyltransferase activity"/>
    <property type="evidence" value="ECO:0007669"/>
    <property type="project" value="InterPro"/>
</dbReference>
<proteinExistence type="inferred from homology"/>
<dbReference type="FunFam" id="3.40.50.2000:FF:000056">
    <property type="entry name" value="Glycosyltransferase"/>
    <property type="match status" value="1"/>
</dbReference>
<evidence type="ECO:0000256" key="3">
    <source>
        <dbReference type="RuleBase" id="RU003718"/>
    </source>
</evidence>
<dbReference type="InterPro" id="IPR002213">
    <property type="entry name" value="UDP_glucos_trans"/>
</dbReference>
<keyword evidence="6" id="KW-1185">Reference proteome</keyword>
<comment type="caution">
    <text evidence="5">The sequence shown here is derived from an EMBL/GenBank/DDBJ whole genome shotgun (WGS) entry which is preliminary data.</text>
</comment>
<dbReference type="InterPro" id="IPR035595">
    <property type="entry name" value="UDP_glycos_trans_CS"/>
</dbReference>
<organism evidence="5 6">
    <name type="scientific">Genlisea aurea</name>
    <dbReference type="NCBI Taxonomy" id="192259"/>
    <lineage>
        <taxon>Eukaryota</taxon>
        <taxon>Viridiplantae</taxon>
        <taxon>Streptophyta</taxon>
        <taxon>Embryophyta</taxon>
        <taxon>Tracheophyta</taxon>
        <taxon>Spermatophyta</taxon>
        <taxon>Magnoliopsida</taxon>
        <taxon>eudicotyledons</taxon>
        <taxon>Gunneridae</taxon>
        <taxon>Pentapetalae</taxon>
        <taxon>asterids</taxon>
        <taxon>lamiids</taxon>
        <taxon>Lamiales</taxon>
        <taxon>Lentibulariaceae</taxon>
        <taxon>Genlisea</taxon>
    </lineage>
</organism>
<dbReference type="Proteomes" id="UP000015453">
    <property type="component" value="Unassembled WGS sequence"/>
</dbReference>
<evidence type="ECO:0000256" key="4">
    <source>
        <dbReference type="RuleBase" id="RU362057"/>
    </source>
</evidence>
<accession>S8C816</accession>
<dbReference type="CDD" id="cd03784">
    <property type="entry name" value="GT1_Gtf-like"/>
    <property type="match status" value="1"/>
</dbReference>
<gene>
    <name evidence="5" type="ORF">M569_11899</name>
</gene>
<dbReference type="PROSITE" id="PS00375">
    <property type="entry name" value="UDPGT"/>
    <property type="match status" value="1"/>
</dbReference>
<dbReference type="OrthoDB" id="5835829at2759"/>
<evidence type="ECO:0000256" key="2">
    <source>
        <dbReference type="ARBA" id="ARBA00022679"/>
    </source>
</evidence>
<dbReference type="Pfam" id="PF00201">
    <property type="entry name" value="UDPGT"/>
    <property type="match status" value="1"/>
</dbReference>
<evidence type="ECO:0000313" key="5">
    <source>
        <dbReference type="EMBL" id="EPS62890.1"/>
    </source>
</evidence>
<reference evidence="5 6" key="1">
    <citation type="journal article" date="2013" name="BMC Genomics">
        <title>The miniature genome of a carnivorous plant Genlisea aurea contains a low number of genes and short non-coding sequences.</title>
        <authorList>
            <person name="Leushkin E.V."/>
            <person name="Sutormin R.A."/>
            <person name="Nabieva E.R."/>
            <person name="Penin A.A."/>
            <person name="Kondrashov A.S."/>
            <person name="Logacheva M.D."/>
        </authorList>
    </citation>
    <scope>NUCLEOTIDE SEQUENCE [LARGE SCALE GENOMIC DNA]</scope>
</reference>
<dbReference type="AlphaFoldDB" id="S8C816"/>
<keyword evidence="2 3" id="KW-0808">Transferase</keyword>
<evidence type="ECO:0000313" key="6">
    <source>
        <dbReference type="Proteomes" id="UP000015453"/>
    </source>
</evidence>
<evidence type="ECO:0000256" key="1">
    <source>
        <dbReference type="ARBA" id="ARBA00009995"/>
    </source>
</evidence>
<dbReference type="Gene3D" id="3.40.50.2000">
    <property type="entry name" value="Glycogen Phosphorylase B"/>
    <property type="match status" value="2"/>
</dbReference>
<protein>
    <recommendedName>
        <fullName evidence="4">Glycosyltransferase</fullName>
        <ecNumber evidence="4">2.4.1.-</ecNumber>
    </recommendedName>
</protein>
<comment type="similarity">
    <text evidence="1 3">Belongs to the UDP-glycosyltransferase family.</text>
</comment>
<dbReference type="PANTHER" id="PTHR48048">
    <property type="entry name" value="GLYCOSYLTRANSFERASE"/>
    <property type="match status" value="1"/>
</dbReference>